<keyword evidence="1" id="KW-0812">Transmembrane</keyword>
<reference evidence="3" key="1">
    <citation type="submission" date="2016-06" db="EMBL/GenBank/DDBJ databases">
        <title>Parallel loss of symbiosis genes in relatives of nitrogen-fixing non-legume Parasponia.</title>
        <authorList>
            <person name="Van Velzen R."/>
            <person name="Holmer R."/>
            <person name="Bu F."/>
            <person name="Rutten L."/>
            <person name="Van Zeijl A."/>
            <person name="Liu W."/>
            <person name="Santuari L."/>
            <person name="Cao Q."/>
            <person name="Sharma T."/>
            <person name="Shen D."/>
            <person name="Roswanjaya Y."/>
            <person name="Wardhani T."/>
            <person name="Kalhor M.S."/>
            <person name="Jansen J."/>
            <person name="Van den Hoogen J."/>
            <person name="Gungor B."/>
            <person name="Hartog M."/>
            <person name="Hontelez J."/>
            <person name="Verver J."/>
            <person name="Yang W.-C."/>
            <person name="Schijlen E."/>
            <person name="Repin R."/>
            <person name="Schilthuizen M."/>
            <person name="Schranz E."/>
            <person name="Heidstra R."/>
            <person name="Miyata K."/>
            <person name="Fedorova E."/>
            <person name="Kohlen W."/>
            <person name="Bisseling T."/>
            <person name="Smit S."/>
            <person name="Geurts R."/>
        </authorList>
    </citation>
    <scope>NUCLEOTIDE SEQUENCE [LARGE SCALE GENOMIC DNA]</scope>
    <source>
        <strain evidence="3">cv. RG33-2</strain>
    </source>
</reference>
<dbReference type="EMBL" id="JXTC01000045">
    <property type="protein sequence ID" value="PON95349.1"/>
    <property type="molecule type" value="Genomic_DNA"/>
</dbReference>
<keyword evidence="3" id="KW-1185">Reference proteome</keyword>
<evidence type="ECO:0000256" key="1">
    <source>
        <dbReference type="SAM" id="Phobius"/>
    </source>
</evidence>
<evidence type="ECO:0000313" key="2">
    <source>
        <dbReference type="EMBL" id="PON95349.1"/>
    </source>
</evidence>
<sequence length="126" mass="14086">MRDPISSFCITLSFFVCLPFLGYAIFSTAIAPSGDHAVRRQQALPSTYCFYRCRFNSDSLVTSRTGCLIIVVFTFDVVCVVISSYPLSFFQLDDLFRFVVVSPSPLLCRIFSALASHPPPGLGRRR</sequence>
<accession>A0A2P5FC44</accession>
<evidence type="ECO:0008006" key="4">
    <source>
        <dbReference type="Google" id="ProtNLM"/>
    </source>
</evidence>
<gene>
    <name evidence="2" type="ORF">TorRG33x02_088710</name>
</gene>
<proteinExistence type="predicted"/>
<evidence type="ECO:0000313" key="3">
    <source>
        <dbReference type="Proteomes" id="UP000237000"/>
    </source>
</evidence>
<keyword evidence="1" id="KW-1133">Transmembrane helix</keyword>
<feature type="transmembrane region" description="Helical" evidence="1">
    <location>
        <begin position="67"/>
        <end position="89"/>
    </location>
</feature>
<dbReference type="InParanoid" id="A0A2P5FC44"/>
<organism evidence="2 3">
    <name type="scientific">Trema orientale</name>
    <name type="common">Charcoal tree</name>
    <name type="synonym">Celtis orientalis</name>
    <dbReference type="NCBI Taxonomy" id="63057"/>
    <lineage>
        <taxon>Eukaryota</taxon>
        <taxon>Viridiplantae</taxon>
        <taxon>Streptophyta</taxon>
        <taxon>Embryophyta</taxon>
        <taxon>Tracheophyta</taxon>
        <taxon>Spermatophyta</taxon>
        <taxon>Magnoliopsida</taxon>
        <taxon>eudicotyledons</taxon>
        <taxon>Gunneridae</taxon>
        <taxon>Pentapetalae</taxon>
        <taxon>rosids</taxon>
        <taxon>fabids</taxon>
        <taxon>Rosales</taxon>
        <taxon>Cannabaceae</taxon>
        <taxon>Trema</taxon>
    </lineage>
</organism>
<dbReference type="OrthoDB" id="10356108at2759"/>
<keyword evidence="1" id="KW-0472">Membrane</keyword>
<dbReference type="Proteomes" id="UP000237000">
    <property type="component" value="Unassembled WGS sequence"/>
</dbReference>
<protein>
    <recommendedName>
        <fullName evidence="4">Transmembrane protein</fullName>
    </recommendedName>
</protein>
<name>A0A2P5FC44_TREOI</name>
<comment type="caution">
    <text evidence="2">The sequence shown here is derived from an EMBL/GenBank/DDBJ whole genome shotgun (WGS) entry which is preliminary data.</text>
</comment>
<dbReference type="AlphaFoldDB" id="A0A2P5FC44"/>
<feature type="transmembrane region" description="Helical" evidence="1">
    <location>
        <begin position="12"/>
        <end position="31"/>
    </location>
</feature>